<reference evidence="1" key="1">
    <citation type="submission" date="2013-07" db="EMBL/GenBank/DDBJ databases">
        <authorList>
            <consortium name="The Broad Institute Genome Sequencing Platform"/>
            <person name="Cuomo C."/>
            <person name="Litvintseva A."/>
            <person name="Chen Y."/>
            <person name="Heitman J."/>
            <person name="Sun S."/>
            <person name="Springer D."/>
            <person name="Dromer F."/>
            <person name="Young S.K."/>
            <person name="Zeng Q."/>
            <person name="Gargeya S."/>
            <person name="Fitzgerald M."/>
            <person name="Abouelleil A."/>
            <person name="Alvarado L."/>
            <person name="Berlin A.M."/>
            <person name="Chapman S.B."/>
            <person name="Dewar J."/>
            <person name="Goldberg J."/>
            <person name="Griggs A."/>
            <person name="Gujja S."/>
            <person name="Hansen M."/>
            <person name="Howarth C."/>
            <person name="Imamovic A."/>
            <person name="Larimer J."/>
            <person name="McCowan C."/>
            <person name="Murphy C."/>
            <person name="Pearson M."/>
            <person name="Priest M."/>
            <person name="Roberts A."/>
            <person name="Saif S."/>
            <person name="Shea T."/>
            <person name="Sykes S."/>
            <person name="Wortman J."/>
            <person name="Nusbaum C."/>
            <person name="Birren B."/>
        </authorList>
    </citation>
    <scope>NUCLEOTIDE SEQUENCE</scope>
    <source>
        <strain evidence="1">CBS 10118</strain>
    </source>
</reference>
<dbReference type="AlphaFoldDB" id="A0AAJ8K707"/>
<accession>A0AAJ8K707</accession>
<proteinExistence type="predicted"/>
<dbReference type="RefSeq" id="XP_019048872.2">
    <property type="nucleotide sequence ID" value="XM_019189310.2"/>
</dbReference>
<evidence type="ECO:0000313" key="2">
    <source>
        <dbReference type="Proteomes" id="UP000092730"/>
    </source>
</evidence>
<name>A0AAJ8K707_9TREE</name>
<evidence type="ECO:0008006" key="3">
    <source>
        <dbReference type="Google" id="ProtNLM"/>
    </source>
</evidence>
<dbReference type="KEGG" id="kbi:30207050"/>
<sequence>MTPSIFHNNPDNKVLIRSNDGMIFRADRGRLVRASTFFSDMFEICERPTSTNDEAGPIDLEFSSDIIEVYLDIISSSVSPHLLQVNYYELKPVYELCSFTMSTEALSTVRDMLVVFADEAGEPWDLLNFASEHNDISLAKSTFVLCGPNEVSDILEGCPDEPSIKKAETKNCSSGTSISDHLGKSLYSMPFFSHQQSKQNEIRT</sequence>
<dbReference type="GeneID" id="30207050"/>
<dbReference type="EMBL" id="CP144542">
    <property type="protein sequence ID" value="WVW81942.1"/>
    <property type="molecule type" value="Genomic_DNA"/>
</dbReference>
<gene>
    <name evidence="1" type="ORF">I302_103945</name>
</gene>
<dbReference type="Proteomes" id="UP000092730">
    <property type="component" value="Chromosome 2"/>
</dbReference>
<protein>
    <recommendedName>
        <fullName evidence="3">BTB domain-containing protein</fullName>
    </recommendedName>
</protein>
<organism evidence="1 2">
    <name type="scientific">Kwoniella bestiolae CBS 10118</name>
    <dbReference type="NCBI Taxonomy" id="1296100"/>
    <lineage>
        <taxon>Eukaryota</taxon>
        <taxon>Fungi</taxon>
        <taxon>Dikarya</taxon>
        <taxon>Basidiomycota</taxon>
        <taxon>Agaricomycotina</taxon>
        <taxon>Tremellomycetes</taxon>
        <taxon>Tremellales</taxon>
        <taxon>Cryptococcaceae</taxon>
        <taxon>Kwoniella</taxon>
    </lineage>
</organism>
<evidence type="ECO:0000313" key="1">
    <source>
        <dbReference type="EMBL" id="WVW81942.1"/>
    </source>
</evidence>
<keyword evidence="2" id="KW-1185">Reference proteome</keyword>
<reference evidence="1" key="2">
    <citation type="submission" date="2024-02" db="EMBL/GenBank/DDBJ databases">
        <title>Comparative genomics of Cryptococcus and Kwoniella reveals pathogenesis evolution and contrasting modes of karyotype evolution via chromosome fusion or intercentromeric recombination.</title>
        <authorList>
            <person name="Coelho M.A."/>
            <person name="David-Palma M."/>
            <person name="Shea T."/>
            <person name="Bowers K."/>
            <person name="McGinley-Smith S."/>
            <person name="Mohammad A.W."/>
            <person name="Gnirke A."/>
            <person name="Yurkov A.M."/>
            <person name="Nowrousian M."/>
            <person name="Sun S."/>
            <person name="Cuomo C.A."/>
            <person name="Heitman J."/>
        </authorList>
    </citation>
    <scope>NUCLEOTIDE SEQUENCE</scope>
    <source>
        <strain evidence="1">CBS 10118</strain>
    </source>
</reference>